<evidence type="ECO:0000313" key="4">
    <source>
        <dbReference type="EMBL" id="SCV02091.1"/>
    </source>
</evidence>
<accession>A0A1G4KCI7</accession>
<keyword evidence="1" id="KW-0863">Zinc-finger</keyword>
<dbReference type="Gene3D" id="1.20.1440.260">
    <property type="match status" value="1"/>
</dbReference>
<keyword evidence="1" id="KW-0479">Metal-binding</keyword>
<organism evidence="4 5">
    <name type="scientific">Lachancea nothofagi CBS 11611</name>
    <dbReference type="NCBI Taxonomy" id="1266666"/>
    <lineage>
        <taxon>Eukaryota</taxon>
        <taxon>Fungi</taxon>
        <taxon>Dikarya</taxon>
        <taxon>Ascomycota</taxon>
        <taxon>Saccharomycotina</taxon>
        <taxon>Saccharomycetes</taxon>
        <taxon>Saccharomycetales</taxon>
        <taxon>Saccharomycetaceae</taxon>
        <taxon>Lachancea</taxon>
    </lineage>
</organism>
<keyword evidence="5" id="KW-1185">Reference proteome</keyword>
<name>A0A1G4KCI7_9SACH</name>
<dbReference type="SUPFAM" id="SSF144232">
    <property type="entry name" value="HIT/MYND zinc finger-like"/>
    <property type="match status" value="1"/>
</dbReference>
<protein>
    <submittedName>
        <fullName evidence="4">LANO_0F15148g1_1</fullName>
    </submittedName>
</protein>
<feature type="compositionally biased region" description="Basic and acidic residues" evidence="2">
    <location>
        <begin position="40"/>
        <end position="57"/>
    </location>
</feature>
<dbReference type="InterPro" id="IPR007529">
    <property type="entry name" value="Znf_HIT"/>
</dbReference>
<dbReference type="Gene3D" id="3.30.60.190">
    <property type="match status" value="1"/>
</dbReference>
<dbReference type="OrthoDB" id="18412at2759"/>
<proteinExistence type="predicted"/>
<dbReference type="PROSITE" id="PS51083">
    <property type="entry name" value="ZF_HIT"/>
    <property type="match status" value="1"/>
</dbReference>
<dbReference type="EMBL" id="LT598452">
    <property type="protein sequence ID" value="SCV02091.1"/>
    <property type="molecule type" value="Genomic_DNA"/>
</dbReference>
<dbReference type="CDD" id="cd23024">
    <property type="entry name" value="zf-HIT_ZNHIT2-3"/>
    <property type="match status" value="1"/>
</dbReference>
<dbReference type="Proteomes" id="UP000189911">
    <property type="component" value="Chromosome F"/>
</dbReference>
<dbReference type="Pfam" id="PF18268">
    <property type="entry name" value="Hit1_C"/>
    <property type="match status" value="1"/>
</dbReference>
<reference evidence="5" key="1">
    <citation type="submission" date="2016-03" db="EMBL/GenBank/DDBJ databases">
        <authorList>
            <person name="Devillers Hugo."/>
        </authorList>
    </citation>
    <scope>NUCLEOTIDE SEQUENCE [LARGE SCALE GENOMIC DNA]</scope>
</reference>
<evidence type="ECO:0000256" key="1">
    <source>
        <dbReference type="PROSITE-ProRule" id="PRU00453"/>
    </source>
</evidence>
<feature type="domain" description="HIT-type" evidence="3">
    <location>
        <begin position="5"/>
        <end position="43"/>
    </location>
</feature>
<dbReference type="InterPro" id="IPR040722">
    <property type="entry name" value="Hit1_C"/>
</dbReference>
<dbReference type="GO" id="GO:0008270">
    <property type="term" value="F:zinc ion binding"/>
    <property type="evidence" value="ECO:0007669"/>
    <property type="project" value="UniProtKB-UniRule"/>
</dbReference>
<evidence type="ECO:0000256" key="2">
    <source>
        <dbReference type="SAM" id="MobiDB-lite"/>
    </source>
</evidence>
<evidence type="ECO:0000259" key="3">
    <source>
        <dbReference type="PROSITE" id="PS51083"/>
    </source>
</evidence>
<dbReference type="AlphaFoldDB" id="A0A1G4KCI7"/>
<gene>
    <name evidence="4" type="ORF">LANO_0F15148G</name>
</gene>
<evidence type="ECO:0000313" key="5">
    <source>
        <dbReference type="Proteomes" id="UP000189911"/>
    </source>
</evidence>
<keyword evidence="1" id="KW-0862">Zinc</keyword>
<sequence length="154" mass="17337">MSFKCQICSLELAKYKCPKCAIRYCSLACFKNSDKHVHDERTIEDKPAPKPVEEKPKKQLTTEQFNTVYQETPEIQELLGYNTVKFHLAKVHRILSTGGSPLGTSDAQMSTEAKQQLAVDYLNTLRYGGVHYNEAIEEFCQISLGKLTGESAES</sequence>
<feature type="region of interest" description="Disordered" evidence="2">
    <location>
        <begin position="40"/>
        <end position="59"/>
    </location>
</feature>
<dbReference type="Pfam" id="PF04438">
    <property type="entry name" value="zf-HIT"/>
    <property type="match status" value="1"/>
</dbReference>